<dbReference type="AlphaFoldDB" id="A0AAW1AJI5"/>
<dbReference type="Proteomes" id="UP001432146">
    <property type="component" value="Unassembled WGS sequence"/>
</dbReference>
<comment type="caution">
    <text evidence="2">The sequence shown here is derived from an EMBL/GenBank/DDBJ whole genome shotgun (WGS) entry which is preliminary data.</text>
</comment>
<sequence>MRERNNERRASGPLSSGRPENNIHHSPNTLHCNKCQRAINLAESAR</sequence>
<name>A0AAW1AJI5_9HYME</name>
<keyword evidence="3" id="KW-1185">Reference proteome</keyword>
<proteinExistence type="predicted"/>
<accession>A0AAW1AJI5</accession>
<feature type="region of interest" description="Disordered" evidence="1">
    <location>
        <begin position="1"/>
        <end position="30"/>
    </location>
</feature>
<dbReference type="EMBL" id="JAWNGG020000007">
    <property type="protein sequence ID" value="KAK9309963.1"/>
    <property type="molecule type" value="Genomic_DNA"/>
</dbReference>
<evidence type="ECO:0000313" key="3">
    <source>
        <dbReference type="Proteomes" id="UP001432146"/>
    </source>
</evidence>
<feature type="compositionally biased region" description="Basic and acidic residues" evidence="1">
    <location>
        <begin position="1"/>
        <end position="10"/>
    </location>
</feature>
<evidence type="ECO:0000256" key="1">
    <source>
        <dbReference type="SAM" id="MobiDB-lite"/>
    </source>
</evidence>
<reference evidence="2 3" key="1">
    <citation type="submission" date="2024-05" db="EMBL/GenBank/DDBJ databases">
        <title>The nuclear and mitochondrial genome assemblies of Tetragonisca angustula (Apidae: Meliponini), a tiny yet remarkable pollinator in the Neotropics.</title>
        <authorList>
            <person name="Ferrari R."/>
            <person name="Ricardo P.C."/>
            <person name="Dias F.C."/>
            <person name="Araujo N.S."/>
            <person name="Soares D.O."/>
            <person name="Zhou Q.-S."/>
            <person name="Zhu C.-D."/>
            <person name="Coutinho L."/>
            <person name="Airas M.C."/>
            <person name="Batista T.M."/>
        </authorList>
    </citation>
    <scope>NUCLEOTIDE SEQUENCE [LARGE SCALE GENOMIC DNA]</scope>
    <source>
        <strain evidence="2">ASF017062</strain>
        <tissue evidence="2">Abdomen</tissue>
    </source>
</reference>
<protein>
    <submittedName>
        <fullName evidence="2">Uncharacterized protein</fullName>
    </submittedName>
</protein>
<gene>
    <name evidence="2" type="ORF">QLX08_000587</name>
</gene>
<organism evidence="2 3">
    <name type="scientific">Tetragonisca angustula</name>
    <dbReference type="NCBI Taxonomy" id="166442"/>
    <lineage>
        <taxon>Eukaryota</taxon>
        <taxon>Metazoa</taxon>
        <taxon>Ecdysozoa</taxon>
        <taxon>Arthropoda</taxon>
        <taxon>Hexapoda</taxon>
        <taxon>Insecta</taxon>
        <taxon>Pterygota</taxon>
        <taxon>Neoptera</taxon>
        <taxon>Endopterygota</taxon>
        <taxon>Hymenoptera</taxon>
        <taxon>Apocrita</taxon>
        <taxon>Aculeata</taxon>
        <taxon>Apoidea</taxon>
        <taxon>Anthophila</taxon>
        <taxon>Apidae</taxon>
        <taxon>Tetragonisca</taxon>
    </lineage>
</organism>
<evidence type="ECO:0000313" key="2">
    <source>
        <dbReference type="EMBL" id="KAK9309963.1"/>
    </source>
</evidence>